<evidence type="ECO:0000313" key="2">
    <source>
        <dbReference type="EMBL" id="RAX13798.1"/>
    </source>
</evidence>
<comment type="caution">
    <text evidence="2">The sequence shown here is derived from an EMBL/GenBank/DDBJ whole genome shotgun (WGS) entry which is preliminary data.</text>
</comment>
<organism evidence="2 3">
    <name type="scientific">Photorhabdus bodei</name>
    <dbReference type="NCBI Taxonomy" id="2029681"/>
    <lineage>
        <taxon>Bacteria</taxon>
        <taxon>Pseudomonadati</taxon>
        <taxon>Pseudomonadota</taxon>
        <taxon>Gammaproteobacteria</taxon>
        <taxon>Enterobacterales</taxon>
        <taxon>Morganellaceae</taxon>
        <taxon>Photorhabdus</taxon>
    </lineage>
</organism>
<reference evidence="2" key="1">
    <citation type="submission" date="2017-08" db="EMBL/GenBank/DDBJ databases">
        <authorList>
            <person name="de Groot N.N."/>
        </authorList>
    </citation>
    <scope>NUCLEOTIDE SEQUENCE</scope>
    <source>
        <strain evidence="2">LJ24-63</strain>
    </source>
</reference>
<evidence type="ECO:0000313" key="3">
    <source>
        <dbReference type="Proteomes" id="UP000250919"/>
    </source>
</evidence>
<keyword evidence="4" id="KW-1185">Reference proteome</keyword>
<dbReference type="Proteomes" id="UP000250919">
    <property type="component" value="Unassembled WGS sequence"/>
</dbReference>
<gene>
    <name evidence="2" type="ORF">CKY02_04970</name>
    <name evidence="1" type="ORF">GPY48_06265</name>
</gene>
<dbReference type="RefSeq" id="WP_112894457.1">
    <property type="nucleotide sequence ID" value="NZ_CAWNYH010000004.1"/>
</dbReference>
<reference evidence="2 3" key="2">
    <citation type="journal article" date="2018" name="Int. J. Syst. Evol. Microbiol.">
        <title>Whole-genome-based revisit of Photorhabdus phylogeny: proposal for the elevation of most Photorhabdus subspecies to the species level and description of one novel species Photorhabdus bodei sp. nov., and one novel subspecies Photorhabdus laumondii subsp. clarkei subsp. nov.</title>
        <authorList>
            <person name="Machado R.A.R."/>
            <person name="Wuthrich D."/>
            <person name="Kuhnert P."/>
            <person name="Arce C.C.M."/>
            <person name="Thonen L."/>
            <person name="Ruiz C."/>
            <person name="Zhang X."/>
            <person name="Robert C.A.M."/>
            <person name="Karimi J."/>
            <person name="Kamali S."/>
            <person name="Ma J."/>
            <person name="Bruggmann R."/>
            <person name="Erb M."/>
        </authorList>
    </citation>
    <scope>NUCLEOTIDE SEQUENCE [LARGE SCALE GENOMIC DNA]</scope>
    <source>
        <strain evidence="2 3">LJ24-63</strain>
    </source>
</reference>
<dbReference type="GeneID" id="88805251"/>
<proteinExistence type="predicted"/>
<dbReference type="EMBL" id="WSFC01000009">
    <property type="protein sequence ID" value="NDL02874.1"/>
    <property type="molecule type" value="Genomic_DNA"/>
</dbReference>
<accession>A0A329XFG2</accession>
<reference evidence="1 4" key="3">
    <citation type="submission" date="2019-12" db="EMBL/GenBank/DDBJ databases">
        <title>Engineering Photorhabdus to improve their lethality against agricultural pests.</title>
        <authorList>
            <person name="Machado R.A.R."/>
        </authorList>
    </citation>
    <scope>NUCLEOTIDE SEQUENCE [LARGE SCALE GENOMIC DNA]</scope>
    <source>
        <strain evidence="1 4">M-CN4</strain>
    </source>
</reference>
<protein>
    <recommendedName>
        <fullName evidence="5">Phage protein</fullName>
    </recommendedName>
</protein>
<name>A0A329XFG2_9GAMM</name>
<evidence type="ECO:0000313" key="4">
    <source>
        <dbReference type="Proteomes" id="UP000466619"/>
    </source>
</evidence>
<dbReference type="AlphaFoldDB" id="A0A329XFG2"/>
<sequence length="123" mass="13529">MNLHNIVSGAVGIVNPHSPGEIRVSAGYDIAPSGKQIPKYITTPVTAQIQPLTFTDLQHTNGLNIQGILKAAYVNGNFNAVNRPRQQGGDLLIINGEEWLIVQILEEWPDWCKFAVTLQRGEQ</sequence>
<dbReference type="EMBL" id="NSCM01000004">
    <property type="protein sequence ID" value="RAX13798.1"/>
    <property type="molecule type" value="Genomic_DNA"/>
</dbReference>
<dbReference type="Proteomes" id="UP000466619">
    <property type="component" value="Unassembled WGS sequence"/>
</dbReference>
<evidence type="ECO:0000313" key="1">
    <source>
        <dbReference type="EMBL" id="NDL02874.1"/>
    </source>
</evidence>
<evidence type="ECO:0008006" key="5">
    <source>
        <dbReference type="Google" id="ProtNLM"/>
    </source>
</evidence>